<dbReference type="Gene3D" id="3.30.2020.30">
    <property type="match status" value="1"/>
</dbReference>
<accession>A0AAD7VV26</accession>
<evidence type="ECO:0000256" key="2">
    <source>
        <dbReference type="ARBA" id="ARBA00008654"/>
    </source>
</evidence>
<sequence length="459" mass="52837">MSGLSSLSCLSRQLALYRPGSWSAYSVIFKQLKGLRRCSTIPVAQNLQETVNAQISGNEYEISFKEATFDNAFLRDVCSCRKCVDTSTQQKRFSTGEIPLDVHPKSAVQANENKEYEITWTAQGSEDHVSVYSQERIEQLASPLWRYNNRWRFTRDTMLWDAKTLKENLVSRSYNDYMKEDEAFKDVVLGLYSTGLAFITGAPTTECTSDLEIVVENIARKIGYIKETFYGTSWDVITLPDAKNIAYTSENLPLHMDLLYYESPPGVQLLHCIANSAEGGESVYADSFHVAYKLLEVDPISFYTLTTFPITFHYRNDGYHYVCTRPLIELDNFYTNPTPEHVPVRIKCVNYSPPFQAPFEHFVTKSETAEDHVEFRTFIRAFKAFESILYNTSELFETRFKPGDVALFMNRRVLHSRREFRLPPATDRDNNDGNFGRWLKGTYLDIDSFYSKLRQLSGL</sequence>
<keyword evidence="10" id="KW-1185">Reference proteome</keyword>
<dbReference type="InterPro" id="IPR010376">
    <property type="entry name" value="GBBH-like_N"/>
</dbReference>
<dbReference type="InterPro" id="IPR003819">
    <property type="entry name" value="TauD/TfdA-like"/>
</dbReference>
<evidence type="ECO:0008006" key="11">
    <source>
        <dbReference type="Google" id="ProtNLM"/>
    </source>
</evidence>
<evidence type="ECO:0000256" key="5">
    <source>
        <dbReference type="ARBA" id="ARBA00023002"/>
    </source>
</evidence>
<keyword evidence="6" id="KW-0408">Iron</keyword>
<comment type="similarity">
    <text evidence="2">Belongs to the gamma-BBH/TMLD family.</text>
</comment>
<evidence type="ECO:0000256" key="6">
    <source>
        <dbReference type="ARBA" id="ARBA00023004"/>
    </source>
</evidence>
<dbReference type="GO" id="GO:0016706">
    <property type="term" value="F:2-oxoglutarate-dependent dioxygenase activity"/>
    <property type="evidence" value="ECO:0007669"/>
    <property type="project" value="UniProtKB-ARBA"/>
</dbReference>
<evidence type="ECO:0000256" key="1">
    <source>
        <dbReference type="ARBA" id="ARBA00001954"/>
    </source>
</evidence>
<dbReference type="AlphaFoldDB" id="A0AAD7VV26"/>
<organism evidence="9 10">
    <name type="scientific">Lipomyces tetrasporus</name>
    <dbReference type="NCBI Taxonomy" id="54092"/>
    <lineage>
        <taxon>Eukaryota</taxon>
        <taxon>Fungi</taxon>
        <taxon>Dikarya</taxon>
        <taxon>Ascomycota</taxon>
        <taxon>Saccharomycotina</taxon>
        <taxon>Lipomycetes</taxon>
        <taxon>Lipomycetales</taxon>
        <taxon>Lipomycetaceae</taxon>
        <taxon>Lipomyces</taxon>
    </lineage>
</organism>
<comment type="caution">
    <text evidence="9">The sequence shown here is derived from an EMBL/GenBank/DDBJ whole genome shotgun (WGS) entry which is preliminary data.</text>
</comment>
<dbReference type="CDD" id="cd00250">
    <property type="entry name" value="CAS_like"/>
    <property type="match status" value="1"/>
</dbReference>
<keyword evidence="4" id="KW-0223">Dioxygenase</keyword>
<evidence type="ECO:0000259" key="8">
    <source>
        <dbReference type="Pfam" id="PF06155"/>
    </source>
</evidence>
<dbReference type="InterPro" id="IPR038492">
    <property type="entry name" value="GBBH-like_N_sf"/>
</dbReference>
<comment type="cofactor">
    <cofactor evidence="1">
        <name>Fe(2+)</name>
        <dbReference type="ChEBI" id="CHEBI:29033"/>
    </cofactor>
</comment>
<dbReference type="GO" id="GO:0005739">
    <property type="term" value="C:mitochondrion"/>
    <property type="evidence" value="ECO:0007669"/>
    <property type="project" value="TreeGrafter"/>
</dbReference>
<dbReference type="PANTHER" id="PTHR10696">
    <property type="entry name" value="GAMMA-BUTYROBETAINE HYDROXYLASE-RELATED"/>
    <property type="match status" value="1"/>
</dbReference>
<keyword evidence="5" id="KW-0560">Oxidoreductase</keyword>
<dbReference type="Gene3D" id="3.60.130.10">
    <property type="entry name" value="Clavaminate synthase-like"/>
    <property type="match status" value="1"/>
</dbReference>
<dbReference type="GO" id="GO:0046872">
    <property type="term" value="F:metal ion binding"/>
    <property type="evidence" value="ECO:0007669"/>
    <property type="project" value="UniProtKB-KW"/>
</dbReference>
<name>A0AAD7VV26_9ASCO</name>
<feature type="domain" description="TauD/TfdA-like" evidence="7">
    <location>
        <begin position="173"/>
        <end position="442"/>
    </location>
</feature>
<gene>
    <name evidence="9" type="ORF">POJ06DRAFT_51208</name>
</gene>
<dbReference type="SUPFAM" id="SSF51197">
    <property type="entry name" value="Clavaminate synthase-like"/>
    <property type="match status" value="1"/>
</dbReference>
<dbReference type="RefSeq" id="XP_056045986.1">
    <property type="nucleotide sequence ID" value="XM_056191140.1"/>
</dbReference>
<evidence type="ECO:0000256" key="4">
    <source>
        <dbReference type="ARBA" id="ARBA00022964"/>
    </source>
</evidence>
<dbReference type="Pfam" id="PF02668">
    <property type="entry name" value="TauD"/>
    <property type="match status" value="1"/>
</dbReference>
<proteinExistence type="inferred from homology"/>
<dbReference type="Pfam" id="PF06155">
    <property type="entry name" value="GBBH-like_N"/>
    <property type="match status" value="1"/>
</dbReference>
<evidence type="ECO:0000256" key="3">
    <source>
        <dbReference type="ARBA" id="ARBA00022723"/>
    </source>
</evidence>
<dbReference type="InterPro" id="IPR042098">
    <property type="entry name" value="TauD-like_sf"/>
</dbReference>
<keyword evidence="3" id="KW-0479">Metal-binding</keyword>
<dbReference type="GO" id="GO:0045329">
    <property type="term" value="P:carnitine biosynthetic process"/>
    <property type="evidence" value="ECO:0007669"/>
    <property type="project" value="TreeGrafter"/>
</dbReference>
<reference evidence="9" key="1">
    <citation type="submission" date="2023-03" db="EMBL/GenBank/DDBJ databases">
        <title>Near-Complete genome sequence of Lipomyces tetrasporous NRRL Y-64009, an oleaginous yeast capable of growing on lignocellulosic hydrolysates.</title>
        <authorList>
            <consortium name="Lawrence Berkeley National Laboratory"/>
            <person name="Jagtap S.S."/>
            <person name="Liu J.-J."/>
            <person name="Walukiewicz H.E."/>
            <person name="Pangilinan J."/>
            <person name="Lipzen A."/>
            <person name="Ahrendt S."/>
            <person name="Koriabine M."/>
            <person name="Cobaugh K."/>
            <person name="Salamov A."/>
            <person name="Yoshinaga Y."/>
            <person name="Ng V."/>
            <person name="Daum C."/>
            <person name="Grigoriev I.V."/>
            <person name="Slininger P.J."/>
            <person name="Dien B.S."/>
            <person name="Jin Y.-S."/>
            <person name="Rao C.V."/>
        </authorList>
    </citation>
    <scope>NUCLEOTIDE SEQUENCE</scope>
    <source>
        <strain evidence="9">NRRL Y-64009</strain>
    </source>
</reference>
<dbReference type="InterPro" id="IPR050411">
    <property type="entry name" value="AlphaKG_dependent_hydroxylases"/>
</dbReference>
<evidence type="ECO:0000313" key="10">
    <source>
        <dbReference type="Proteomes" id="UP001217417"/>
    </source>
</evidence>
<dbReference type="PANTHER" id="PTHR10696:SF25">
    <property type="entry name" value="OXIDOREDUCTASE AIM17-RELATED"/>
    <property type="match status" value="1"/>
</dbReference>
<dbReference type="GeneID" id="80886306"/>
<dbReference type="Proteomes" id="UP001217417">
    <property type="component" value="Unassembled WGS sequence"/>
</dbReference>
<protein>
    <recommendedName>
        <fullName evidence="11">Gamma-butyrobetaine dioxygenase</fullName>
    </recommendedName>
</protein>
<dbReference type="EMBL" id="JARPMG010000002">
    <property type="protein sequence ID" value="KAJ8102536.1"/>
    <property type="molecule type" value="Genomic_DNA"/>
</dbReference>
<feature type="domain" description="Gamma-butyrobetaine hydroxylase-like N-terminal" evidence="8">
    <location>
        <begin position="60"/>
        <end position="128"/>
    </location>
</feature>
<evidence type="ECO:0000259" key="7">
    <source>
        <dbReference type="Pfam" id="PF02668"/>
    </source>
</evidence>
<evidence type="ECO:0000313" key="9">
    <source>
        <dbReference type="EMBL" id="KAJ8102536.1"/>
    </source>
</evidence>